<evidence type="ECO:0000259" key="1">
    <source>
        <dbReference type="Pfam" id="PF00535"/>
    </source>
</evidence>
<comment type="caution">
    <text evidence="2">The sequence shown here is derived from an EMBL/GenBank/DDBJ whole genome shotgun (WGS) entry which is preliminary data.</text>
</comment>
<accession>A0A841GS67</accession>
<dbReference type="Gene3D" id="3.90.550.10">
    <property type="entry name" value="Spore Coat Polysaccharide Biosynthesis Protein SpsA, Chain A"/>
    <property type="match status" value="1"/>
</dbReference>
<name>A0A841GS67_9BACT</name>
<gene>
    <name evidence="2" type="ORF">HNP65_001265</name>
</gene>
<feature type="domain" description="Glycosyltransferase 2-like" evidence="1">
    <location>
        <begin position="8"/>
        <end position="155"/>
    </location>
</feature>
<organism evidence="2 3">
    <name type="scientific">Thermosipho japonicus</name>
    <dbReference type="NCBI Taxonomy" id="90323"/>
    <lineage>
        <taxon>Bacteria</taxon>
        <taxon>Thermotogati</taxon>
        <taxon>Thermotogota</taxon>
        <taxon>Thermotogae</taxon>
        <taxon>Thermotogales</taxon>
        <taxon>Fervidobacteriaceae</taxon>
        <taxon>Thermosipho</taxon>
    </lineage>
</organism>
<dbReference type="GO" id="GO:0016740">
    <property type="term" value="F:transferase activity"/>
    <property type="evidence" value="ECO:0007669"/>
    <property type="project" value="UniProtKB-KW"/>
</dbReference>
<keyword evidence="2" id="KW-0808">Transferase</keyword>
<proteinExistence type="predicted"/>
<dbReference type="PANTHER" id="PTHR43179">
    <property type="entry name" value="RHAMNOSYLTRANSFERASE WBBL"/>
    <property type="match status" value="1"/>
</dbReference>
<protein>
    <submittedName>
        <fullName evidence="2">GT2 family glycosyltransferase</fullName>
    </submittedName>
</protein>
<reference evidence="2 3" key="1">
    <citation type="submission" date="2020-08" db="EMBL/GenBank/DDBJ databases">
        <title>Genomic Encyclopedia of Type Strains, Phase IV (KMG-IV): sequencing the most valuable type-strain genomes for metagenomic binning, comparative biology and taxonomic classification.</title>
        <authorList>
            <person name="Goeker M."/>
        </authorList>
    </citation>
    <scope>NUCLEOTIDE SEQUENCE [LARGE SCALE GENOMIC DNA]</scope>
    <source>
        <strain evidence="2 3">DSM 13481</strain>
    </source>
</reference>
<evidence type="ECO:0000313" key="2">
    <source>
        <dbReference type="EMBL" id="MBB6062813.1"/>
    </source>
</evidence>
<dbReference type="AlphaFoldDB" id="A0A841GS67"/>
<evidence type="ECO:0000313" key="3">
    <source>
        <dbReference type="Proteomes" id="UP000555828"/>
    </source>
</evidence>
<dbReference type="PANTHER" id="PTHR43179:SF7">
    <property type="entry name" value="RHAMNOSYLTRANSFERASE WBBL"/>
    <property type="match status" value="1"/>
</dbReference>
<dbReference type="InterPro" id="IPR001173">
    <property type="entry name" value="Glyco_trans_2-like"/>
</dbReference>
<dbReference type="SUPFAM" id="SSF53448">
    <property type="entry name" value="Nucleotide-diphospho-sugar transferases"/>
    <property type="match status" value="1"/>
</dbReference>
<dbReference type="EMBL" id="JACHEX010000003">
    <property type="protein sequence ID" value="MBB6062813.1"/>
    <property type="molecule type" value="Genomic_DNA"/>
</dbReference>
<dbReference type="Pfam" id="PF00535">
    <property type="entry name" value="Glycos_transf_2"/>
    <property type="match status" value="1"/>
</dbReference>
<keyword evidence="3" id="KW-1185">Reference proteome</keyword>
<dbReference type="RefSeq" id="WP_184619448.1">
    <property type="nucleotide sequence ID" value="NZ_JACHEX010000003.1"/>
</dbReference>
<sequence>MSYKFAFVILHYMTFDDTYECIESIIKNIEYDNFNIVLVDNGSTNDSFKNLIESFKMFKNIYFLRSERNLGFARGMNLGYEFAKSKLKSDFIILLNNDVVIEQKDFLSKIVELYNKVNFAVLGPDIINLSNEHQNPQKIFVTLERDETYYFMLLKNYLTLFLNYIFLEDTVRFFYRRLKNFLKIKRYDKSLPENYNYRKEFQNIKLHGSCLIFSPTFIKRFKGLYSKTFLYLEEDILFYILKKEGLLSFYSPKIKVLHKEDRSTDFVIKKSFKKRRFILKNVIKSLKAYKKLVDNYFEERKDFLEEIDNNY</sequence>
<dbReference type="InterPro" id="IPR029044">
    <property type="entry name" value="Nucleotide-diphossugar_trans"/>
</dbReference>
<dbReference type="Proteomes" id="UP000555828">
    <property type="component" value="Unassembled WGS sequence"/>
</dbReference>